<dbReference type="SUPFAM" id="SSF64288">
    <property type="entry name" value="Chorismate lyase-like"/>
    <property type="match status" value="1"/>
</dbReference>
<dbReference type="PANTHER" id="PTHR44846">
    <property type="entry name" value="MANNOSYL-D-GLYCERATE TRANSPORT/METABOLISM SYSTEM REPRESSOR MNGR-RELATED"/>
    <property type="match status" value="1"/>
</dbReference>
<comment type="caution">
    <text evidence="6">The sequence shown here is derived from an EMBL/GenBank/DDBJ whole genome shotgun (WGS) entry which is preliminary data.</text>
</comment>
<evidence type="ECO:0000313" key="7">
    <source>
        <dbReference type="Proteomes" id="UP000266906"/>
    </source>
</evidence>
<evidence type="ECO:0000313" key="6">
    <source>
        <dbReference type="EMBL" id="RPE26606.1"/>
    </source>
</evidence>
<dbReference type="Gene3D" id="1.10.10.10">
    <property type="entry name" value="Winged helix-like DNA-binding domain superfamily/Winged helix DNA-binding domain"/>
    <property type="match status" value="1"/>
</dbReference>
<sequence>MDATDDSTAHSPPVSRYREIADDLRRRIDSGEFPVGTKLPTYAELRREYNVGGPTIEEAVNVLRAEGLVRSARRLGTVVLDREDQVHRLDRGNAVRRNEYGYIFNAGAGHWPPIAMRPPAWVEADDELAARLDIDRGTLLLVRWRVVGPDKSRPYQLTRTFVVEDVARGTVIEQVDTGPGGWMDRVEHDLGHGPLDWAEYITSRLPDPEEAKALKIDKEAPVLVLSRVATSGSTGKPIAVDVTVMSGRMFEVRHPIGRDRSARWPTTPAADRNKPR</sequence>
<dbReference type="SMART" id="SM00345">
    <property type="entry name" value="HTH_GNTR"/>
    <property type="match status" value="1"/>
</dbReference>
<feature type="domain" description="HTH gntR-type" evidence="5">
    <location>
        <begin position="14"/>
        <end position="82"/>
    </location>
</feature>
<dbReference type="SMART" id="SM00866">
    <property type="entry name" value="UTRA"/>
    <property type="match status" value="1"/>
</dbReference>
<dbReference type="InterPro" id="IPR028978">
    <property type="entry name" value="Chorismate_lyase_/UTRA_dom_sf"/>
</dbReference>
<dbReference type="InterPro" id="IPR011663">
    <property type="entry name" value="UTRA"/>
</dbReference>
<evidence type="ECO:0000256" key="4">
    <source>
        <dbReference type="SAM" id="MobiDB-lite"/>
    </source>
</evidence>
<protein>
    <submittedName>
        <fullName evidence="6">GntR family transcriptional regulator</fullName>
    </submittedName>
</protein>
<dbReference type="PROSITE" id="PS50949">
    <property type="entry name" value="HTH_GNTR"/>
    <property type="match status" value="1"/>
</dbReference>
<dbReference type="InterPro" id="IPR036390">
    <property type="entry name" value="WH_DNA-bd_sf"/>
</dbReference>
<dbReference type="Gene3D" id="3.40.1410.10">
    <property type="entry name" value="Chorismate lyase-like"/>
    <property type="match status" value="1"/>
</dbReference>
<reference evidence="6 7" key="1">
    <citation type="submission" date="2018-11" db="EMBL/GenBank/DDBJ databases">
        <title>Sequencing the genomes of 1000 actinobacteria strains.</title>
        <authorList>
            <person name="Klenk H.-P."/>
        </authorList>
    </citation>
    <scope>NUCLEOTIDE SEQUENCE [LARGE SCALE GENOMIC DNA]</scope>
    <source>
        <strain evidence="6 7">DSM 44781</strain>
    </source>
</reference>
<dbReference type="Proteomes" id="UP000266906">
    <property type="component" value="Unassembled WGS sequence"/>
</dbReference>
<dbReference type="Pfam" id="PF00392">
    <property type="entry name" value="GntR"/>
    <property type="match status" value="1"/>
</dbReference>
<keyword evidence="2" id="KW-0238">DNA-binding</keyword>
<keyword evidence="1" id="KW-0805">Transcription regulation</keyword>
<dbReference type="AlphaFoldDB" id="A0A3N4R201"/>
<gene>
    <name evidence="6" type="ORF">EDD38_7667</name>
</gene>
<evidence type="ECO:0000256" key="2">
    <source>
        <dbReference type="ARBA" id="ARBA00023125"/>
    </source>
</evidence>
<dbReference type="EMBL" id="RKQG01000006">
    <property type="protein sequence ID" value="RPE26606.1"/>
    <property type="molecule type" value="Genomic_DNA"/>
</dbReference>
<evidence type="ECO:0000259" key="5">
    <source>
        <dbReference type="PROSITE" id="PS50949"/>
    </source>
</evidence>
<dbReference type="InterPro" id="IPR000524">
    <property type="entry name" value="Tscrpt_reg_HTH_GntR"/>
</dbReference>
<dbReference type="RefSeq" id="WP_123821779.1">
    <property type="nucleotide sequence ID" value="NZ_RKQG01000006.1"/>
</dbReference>
<evidence type="ECO:0000256" key="3">
    <source>
        <dbReference type="ARBA" id="ARBA00023163"/>
    </source>
</evidence>
<dbReference type="CDD" id="cd07377">
    <property type="entry name" value="WHTH_GntR"/>
    <property type="match status" value="1"/>
</dbReference>
<accession>A0A3N4R201</accession>
<dbReference type="GO" id="GO:0003677">
    <property type="term" value="F:DNA binding"/>
    <property type="evidence" value="ECO:0007669"/>
    <property type="project" value="UniProtKB-KW"/>
</dbReference>
<keyword evidence="7" id="KW-1185">Reference proteome</keyword>
<evidence type="ECO:0000256" key="1">
    <source>
        <dbReference type="ARBA" id="ARBA00023015"/>
    </source>
</evidence>
<dbReference type="GO" id="GO:0045892">
    <property type="term" value="P:negative regulation of DNA-templated transcription"/>
    <property type="evidence" value="ECO:0007669"/>
    <property type="project" value="TreeGrafter"/>
</dbReference>
<dbReference type="InterPro" id="IPR036388">
    <property type="entry name" value="WH-like_DNA-bd_sf"/>
</dbReference>
<proteinExistence type="predicted"/>
<dbReference type="SUPFAM" id="SSF46785">
    <property type="entry name" value="Winged helix' DNA-binding domain"/>
    <property type="match status" value="1"/>
</dbReference>
<feature type="region of interest" description="Disordered" evidence="4">
    <location>
        <begin position="256"/>
        <end position="276"/>
    </location>
</feature>
<keyword evidence="3" id="KW-0804">Transcription</keyword>
<dbReference type="InterPro" id="IPR050679">
    <property type="entry name" value="Bact_HTH_transcr_reg"/>
</dbReference>
<name>A0A3N4R201_9ACTN</name>
<dbReference type="Pfam" id="PF07702">
    <property type="entry name" value="UTRA"/>
    <property type="match status" value="1"/>
</dbReference>
<organism evidence="6 7">
    <name type="scientific">Kitasatospora cineracea</name>
    <dbReference type="NCBI Taxonomy" id="88074"/>
    <lineage>
        <taxon>Bacteria</taxon>
        <taxon>Bacillati</taxon>
        <taxon>Actinomycetota</taxon>
        <taxon>Actinomycetes</taxon>
        <taxon>Kitasatosporales</taxon>
        <taxon>Streptomycetaceae</taxon>
        <taxon>Kitasatospora</taxon>
    </lineage>
</organism>
<dbReference type="GO" id="GO:0003700">
    <property type="term" value="F:DNA-binding transcription factor activity"/>
    <property type="evidence" value="ECO:0007669"/>
    <property type="project" value="InterPro"/>
</dbReference>
<dbReference type="PANTHER" id="PTHR44846:SF17">
    <property type="entry name" value="GNTR-FAMILY TRANSCRIPTIONAL REGULATOR"/>
    <property type="match status" value="1"/>
</dbReference>